<accession>A0ABV2GNF1</accession>
<organism evidence="1 2">
    <name type="scientific">Mesorhizobium robiniae</name>
    <dbReference type="NCBI Taxonomy" id="559315"/>
    <lineage>
        <taxon>Bacteria</taxon>
        <taxon>Pseudomonadati</taxon>
        <taxon>Pseudomonadota</taxon>
        <taxon>Alphaproteobacteria</taxon>
        <taxon>Hyphomicrobiales</taxon>
        <taxon>Phyllobacteriaceae</taxon>
        <taxon>Mesorhizobium</taxon>
    </lineage>
</organism>
<dbReference type="RefSeq" id="WP_354491313.1">
    <property type="nucleotide sequence ID" value="NZ_JBEPMC010000004.1"/>
</dbReference>
<evidence type="ECO:0008006" key="3">
    <source>
        <dbReference type="Google" id="ProtNLM"/>
    </source>
</evidence>
<name>A0ABV2GNF1_9HYPH</name>
<reference evidence="1 2" key="1">
    <citation type="submission" date="2024-06" db="EMBL/GenBank/DDBJ databases">
        <title>Genomic Encyclopedia of Type Strains, Phase IV (KMG-IV): sequencing the most valuable type-strain genomes for metagenomic binning, comparative biology and taxonomic classification.</title>
        <authorList>
            <person name="Goeker M."/>
        </authorList>
    </citation>
    <scope>NUCLEOTIDE SEQUENCE [LARGE SCALE GENOMIC DNA]</scope>
    <source>
        <strain evidence="1 2">DSM 100022</strain>
    </source>
</reference>
<protein>
    <recommendedName>
        <fullName evidence="3">LysR substrate-binding domain-containing protein</fullName>
    </recommendedName>
</protein>
<dbReference type="EMBL" id="JBEPMC010000004">
    <property type="protein sequence ID" value="MET3579820.1"/>
    <property type="molecule type" value="Genomic_DNA"/>
</dbReference>
<sequence>MTEPFGRAPSTSGVIGKSGWGLGITTAPIALFASNMWEISLGAEVLLRCIMLDGCADLNLACIISVALDKDGPTKMHVAHLVDLFLNGISVR</sequence>
<evidence type="ECO:0000313" key="2">
    <source>
        <dbReference type="Proteomes" id="UP001549204"/>
    </source>
</evidence>
<dbReference type="Proteomes" id="UP001549204">
    <property type="component" value="Unassembled WGS sequence"/>
</dbReference>
<keyword evidence="2" id="KW-1185">Reference proteome</keyword>
<proteinExistence type="predicted"/>
<gene>
    <name evidence="1" type="ORF">ABID19_002851</name>
</gene>
<comment type="caution">
    <text evidence="1">The sequence shown here is derived from an EMBL/GenBank/DDBJ whole genome shotgun (WGS) entry which is preliminary data.</text>
</comment>
<evidence type="ECO:0000313" key="1">
    <source>
        <dbReference type="EMBL" id="MET3579820.1"/>
    </source>
</evidence>